<feature type="domain" description="Phytase-like" evidence="3">
    <location>
        <begin position="477"/>
        <end position="589"/>
    </location>
</feature>
<dbReference type="InterPro" id="IPR041698">
    <property type="entry name" value="Methyltransf_25"/>
</dbReference>
<dbReference type="Pfam" id="PF13649">
    <property type="entry name" value="Methyltransf_25"/>
    <property type="match status" value="1"/>
</dbReference>
<protein>
    <submittedName>
        <fullName evidence="5">Uncharacterized protein</fullName>
    </submittedName>
</protein>
<dbReference type="AlphaFoldDB" id="A0A812SYX5"/>
<keyword evidence="6" id="KW-1185">Reference proteome</keyword>
<keyword evidence="1" id="KW-0812">Transmembrane</keyword>
<proteinExistence type="predicted"/>
<sequence length="991" mass="109681">MPPGCLKRCAALCACLMLVPHLAQGEPSNCSDLVEYGLKPDNRCCYERRAYVELRTYTWKFFMGLAVVPWTLFPNRGGMLSSGLQHVQYGGCIALGVAFSTILECSLAIVAALPLWGLMESATVLSEPTLSIALADLRASISFVLTFSLEERRAWPWKRALTHAYLLVKAVEERVGFPQLVRDLTWLSRRLGTDTVPVPPATRLEKWQFVGNIPMVVLKAWQQQEALRDCLAVLERAKVQHFPTGGTLVGLVRYGELQGQLSGGKVDVVDRDMDWMVRAESLDAWFLLAKKISDALIARGWLRCELLPSLTEVNVWAGQKQRMKCIRHLPYLAVADFEAYSVDGESLQTGFCECEYGMAMVDARQEPGCLCSGKAYSLENVLPLQSCRVHKASVPCPRRPAAYLAEVFEIKRCLALPTLTEGRAPNDERNLRLLEEGLNASDVHLLRRAAAKLNKSGYASFLADFADCSQNLFARTPRQFLALLRGWSRRAGNDIRLYLVDSAGADDVSNCSAICDDACAFQGSGQRFLQEVRAMRQELLFRWTPATPLGGQVEVDNYEALAVIPPAAFGYSSEEELGGVAVLLVNDNNDNPRQIGTQLVLLRLAFQVPSEPVSGLLPQLETGLWLLAAAAGLLLLALVYYVRRRSARHVRFQEHLQLFARCFPETYPFGYGKCCRDPGGRWYKDHMDARFEKRLVVTSALLGPRLRGLPFASDSAPAAPVEFDLPVAGRLSLRTSSEADASEPSGSFWPAGWIFARLAEDLQVAVRDGQEYGWEAGAQLLQPLLRGELRVLDVSCGFGLSSIAAARAGHNVTATEMSRHMLQIAGRNAQRNSAKLRLLRWELLGDAPTPSTLGDQRHAPAGYAFDLCLVDITWAGARFRQLQHGSIPEEELAPTVQDILTDALRWLSRRGGCRLHAFIGHTAVHGATASGEESLDSYAFDNYTAELVRGLEEFGAAFRRGSGPRVPTVSPLGWLEKVGWTPPIWYRLILW</sequence>
<evidence type="ECO:0000259" key="3">
    <source>
        <dbReference type="Pfam" id="PF13449"/>
    </source>
</evidence>
<keyword evidence="2" id="KW-0732">Signal</keyword>
<dbReference type="InterPro" id="IPR029063">
    <property type="entry name" value="SAM-dependent_MTases_sf"/>
</dbReference>
<dbReference type="EMBL" id="CAJNDS010002497">
    <property type="protein sequence ID" value="CAE7499136.1"/>
    <property type="molecule type" value="Genomic_DNA"/>
</dbReference>
<keyword evidence="1" id="KW-0472">Membrane</keyword>
<dbReference type="CDD" id="cd02440">
    <property type="entry name" value="AdoMet_MTases"/>
    <property type="match status" value="1"/>
</dbReference>
<dbReference type="Pfam" id="PF13449">
    <property type="entry name" value="Phytase-like"/>
    <property type="match status" value="1"/>
</dbReference>
<evidence type="ECO:0000259" key="4">
    <source>
        <dbReference type="Pfam" id="PF13649"/>
    </source>
</evidence>
<feature type="signal peptide" evidence="2">
    <location>
        <begin position="1"/>
        <end position="25"/>
    </location>
</feature>
<dbReference type="OrthoDB" id="440847at2759"/>
<feature type="transmembrane region" description="Helical" evidence="1">
    <location>
        <begin position="623"/>
        <end position="642"/>
    </location>
</feature>
<dbReference type="SUPFAM" id="SSF53335">
    <property type="entry name" value="S-adenosyl-L-methionine-dependent methyltransferases"/>
    <property type="match status" value="1"/>
</dbReference>
<dbReference type="Proteomes" id="UP000604046">
    <property type="component" value="Unassembled WGS sequence"/>
</dbReference>
<keyword evidence="1" id="KW-1133">Transmembrane helix</keyword>
<feature type="chain" id="PRO_5032420292" evidence="2">
    <location>
        <begin position="26"/>
        <end position="991"/>
    </location>
</feature>
<evidence type="ECO:0000256" key="2">
    <source>
        <dbReference type="SAM" id="SignalP"/>
    </source>
</evidence>
<gene>
    <name evidence="5" type="ORF">SNAT2548_LOCUS27955</name>
</gene>
<feature type="domain" description="Methyltransferase" evidence="4">
    <location>
        <begin position="791"/>
        <end position="840"/>
    </location>
</feature>
<evidence type="ECO:0000313" key="5">
    <source>
        <dbReference type="EMBL" id="CAE7499136.1"/>
    </source>
</evidence>
<comment type="caution">
    <text evidence="5">The sequence shown here is derived from an EMBL/GenBank/DDBJ whole genome shotgun (WGS) entry which is preliminary data.</text>
</comment>
<evidence type="ECO:0000313" key="6">
    <source>
        <dbReference type="Proteomes" id="UP000604046"/>
    </source>
</evidence>
<name>A0A812SYX5_9DINO</name>
<evidence type="ECO:0000256" key="1">
    <source>
        <dbReference type="SAM" id="Phobius"/>
    </source>
</evidence>
<reference evidence="5" key="1">
    <citation type="submission" date="2021-02" db="EMBL/GenBank/DDBJ databases">
        <authorList>
            <person name="Dougan E. K."/>
            <person name="Rhodes N."/>
            <person name="Thang M."/>
            <person name="Chan C."/>
        </authorList>
    </citation>
    <scope>NUCLEOTIDE SEQUENCE</scope>
</reference>
<dbReference type="InterPro" id="IPR027372">
    <property type="entry name" value="Phytase-like_dom"/>
</dbReference>
<accession>A0A812SYX5</accession>
<dbReference type="Gene3D" id="3.40.50.150">
    <property type="entry name" value="Vaccinia Virus protein VP39"/>
    <property type="match status" value="1"/>
</dbReference>
<organism evidence="5 6">
    <name type="scientific">Symbiodinium natans</name>
    <dbReference type="NCBI Taxonomy" id="878477"/>
    <lineage>
        <taxon>Eukaryota</taxon>
        <taxon>Sar</taxon>
        <taxon>Alveolata</taxon>
        <taxon>Dinophyceae</taxon>
        <taxon>Suessiales</taxon>
        <taxon>Symbiodiniaceae</taxon>
        <taxon>Symbiodinium</taxon>
    </lineage>
</organism>